<evidence type="ECO:0000313" key="2">
    <source>
        <dbReference type="EMBL" id="MBM6928994.1"/>
    </source>
</evidence>
<protein>
    <submittedName>
        <fullName evidence="2">Type IV conjugative transfer system protein TraE</fullName>
    </submittedName>
</protein>
<reference evidence="2 3" key="1">
    <citation type="journal article" date="2021" name="Sci. Rep.">
        <title>The distribution of antibiotic resistance genes in chicken gut microbiota commensals.</title>
        <authorList>
            <person name="Juricova H."/>
            <person name="Matiasovicova J."/>
            <person name="Kubasova T."/>
            <person name="Cejkova D."/>
            <person name="Rychlik I."/>
        </authorList>
    </citation>
    <scope>NUCLEOTIDE SEQUENCE [LARGE SCALE GENOMIC DNA]</scope>
    <source>
        <strain evidence="2 3">An562</strain>
    </source>
</reference>
<keyword evidence="1" id="KW-1133">Transmembrane helix</keyword>
<keyword evidence="1" id="KW-0812">Transmembrane</keyword>
<dbReference type="Pfam" id="PF05309">
    <property type="entry name" value="TraE"/>
    <property type="match status" value="1"/>
</dbReference>
<keyword evidence="1" id="KW-0472">Membrane</keyword>
<keyword evidence="3" id="KW-1185">Reference proteome</keyword>
<sequence>MNAYALISSDLAARLGLKRLTIGILAASVATNVILAAGLLFKKDSVTTVLVPVGINETTHPMTVTEKHVDQDYLMLVARDLLSLAMNVTPENADFNRETLLRHVSPASFGAINELLTRQAQTLKRLHASSLFSVQSMTVTPESLTVEASGLKRHFIGKTETLREQSLITMRFTMVAGKLQLTELSESGEANSRN</sequence>
<evidence type="ECO:0000256" key="1">
    <source>
        <dbReference type="SAM" id="Phobius"/>
    </source>
</evidence>
<dbReference type="RefSeq" id="WP_205050583.1">
    <property type="nucleotide sequence ID" value="NZ_JACJKX010000012.1"/>
</dbReference>
<gene>
    <name evidence="2" type="primary">traE</name>
    <name evidence="2" type="ORF">H5985_06915</name>
</gene>
<name>A0ABS2GUD3_9BURK</name>
<dbReference type="EMBL" id="JACJKX010000012">
    <property type="protein sequence ID" value="MBM6928994.1"/>
    <property type="molecule type" value="Genomic_DNA"/>
</dbReference>
<accession>A0ABS2GUD3</accession>
<feature type="transmembrane region" description="Helical" evidence="1">
    <location>
        <begin position="20"/>
        <end position="41"/>
    </location>
</feature>
<comment type="caution">
    <text evidence="2">The sequence shown here is derived from an EMBL/GenBank/DDBJ whole genome shotgun (WGS) entry which is preliminary data.</text>
</comment>
<dbReference type="Proteomes" id="UP000777002">
    <property type="component" value="Unassembled WGS sequence"/>
</dbReference>
<evidence type="ECO:0000313" key="3">
    <source>
        <dbReference type="Proteomes" id="UP000777002"/>
    </source>
</evidence>
<proteinExistence type="predicted"/>
<dbReference type="InterPro" id="IPR007973">
    <property type="entry name" value="Pilus_assembly_TraE"/>
</dbReference>
<dbReference type="NCBIfam" id="TIGR02761">
    <property type="entry name" value="TraE_TIGR"/>
    <property type="match status" value="1"/>
</dbReference>
<organism evidence="2 3">
    <name type="scientific">Parasutterella secunda</name>
    <dbReference type="NCBI Taxonomy" id="626947"/>
    <lineage>
        <taxon>Bacteria</taxon>
        <taxon>Pseudomonadati</taxon>
        <taxon>Pseudomonadota</taxon>
        <taxon>Betaproteobacteria</taxon>
        <taxon>Burkholderiales</taxon>
        <taxon>Sutterellaceae</taxon>
        <taxon>Parasutterella</taxon>
    </lineage>
</organism>